<gene>
    <name evidence="1" type="ORF">I3842_09G183800</name>
</gene>
<accession>A0A922E5G4</accession>
<reference evidence="1" key="1">
    <citation type="submission" date="2021-01" db="EMBL/GenBank/DDBJ databases">
        <authorList>
            <person name="Lovell J.T."/>
            <person name="Bentley N."/>
            <person name="Bhattarai G."/>
            <person name="Jenkins J.W."/>
            <person name="Sreedasyam A."/>
            <person name="Alarcon Y."/>
            <person name="Bock C."/>
            <person name="Boston L."/>
            <person name="Carlson J."/>
            <person name="Cervantes K."/>
            <person name="Clermont K."/>
            <person name="Krom N."/>
            <person name="Kubenka K."/>
            <person name="Mamidi S."/>
            <person name="Mattison C."/>
            <person name="Monteros M."/>
            <person name="Pisani C."/>
            <person name="Plott C."/>
            <person name="Rajasekar S."/>
            <person name="Rhein H.S."/>
            <person name="Rohla C."/>
            <person name="Song M."/>
            <person name="Hilaire R.S."/>
            <person name="Shu S."/>
            <person name="Wells L."/>
            <person name="Wang X."/>
            <person name="Webber J."/>
            <person name="Heerema R.J."/>
            <person name="Klein P."/>
            <person name="Conner P."/>
            <person name="Grauke L."/>
            <person name="Grimwood J."/>
            <person name="Schmutz J."/>
            <person name="Randall J.J."/>
        </authorList>
    </citation>
    <scope>NUCLEOTIDE SEQUENCE</scope>
    <source>
        <tissue evidence="1">Leaf</tissue>
    </source>
</reference>
<evidence type="ECO:0000313" key="2">
    <source>
        <dbReference type="Proteomes" id="UP000811246"/>
    </source>
</evidence>
<dbReference type="Proteomes" id="UP000811246">
    <property type="component" value="Chromosome 9"/>
</dbReference>
<organism evidence="1 2">
    <name type="scientific">Carya illinoinensis</name>
    <name type="common">Pecan</name>
    <dbReference type="NCBI Taxonomy" id="32201"/>
    <lineage>
        <taxon>Eukaryota</taxon>
        <taxon>Viridiplantae</taxon>
        <taxon>Streptophyta</taxon>
        <taxon>Embryophyta</taxon>
        <taxon>Tracheophyta</taxon>
        <taxon>Spermatophyta</taxon>
        <taxon>Magnoliopsida</taxon>
        <taxon>eudicotyledons</taxon>
        <taxon>Gunneridae</taxon>
        <taxon>Pentapetalae</taxon>
        <taxon>rosids</taxon>
        <taxon>fabids</taxon>
        <taxon>Fagales</taxon>
        <taxon>Juglandaceae</taxon>
        <taxon>Carya</taxon>
    </lineage>
</organism>
<name>A0A922E5G4_CARIL</name>
<evidence type="ECO:0000313" key="1">
    <source>
        <dbReference type="EMBL" id="KAG6697144.1"/>
    </source>
</evidence>
<dbReference type="EMBL" id="CM031833">
    <property type="protein sequence ID" value="KAG6697144.1"/>
    <property type="molecule type" value="Genomic_DNA"/>
</dbReference>
<comment type="caution">
    <text evidence="1">The sequence shown here is derived from an EMBL/GenBank/DDBJ whole genome shotgun (WGS) entry which is preliminary data.</text>
</comment>
<sequence>MISINFFSASTAASFLRRADIFKFGRNFHNKGTISCFFILYFVSLIQSKSLIITLCRCLHTAFTMPSPDFNNEVLQTGLDIRSCFMKFFSILHVQGRVWHLIHFKNDWIYLGIQQT</sequence>
<dbReference type="AlphaFoldDB" id="A0A922E5G4"/>
<proteinExistence type="predicted"/>
<protein>
    <submittedName>
        <fullName evidence="1">Uncharacterized protein</fullName>
    </submittedName>
</protein>